<comment type="catalytic activity">
    <reaction evidence="18">
        <text>alpha-N-glycoloylneuraminosyl-(2-&gt;3)-beta-D-galactosyl-(1-&gt;4)-N-acetyl-beta-D-glucosaminyl-(1-&gt;3)-beta-D-galactosyl-(1-&gt;4)-N-acetyl-beta-D-glucosaminyl-(1-&gt;3)-beta-D-galactosyl-(1-&gt;4)-beta-D-glucosyl-(1&lt;-&gt;1')-ceramide + GDP-beta-L-fucose = alpha-N-glycoloylneuraminosyl-(2-&gt;3)-beta-D-galactosyl-(1-&gt;4)-N-acetyl-beta-D-glucosaminyl-(1-&gt;3)-beta-D-galactosyl-(1-&gt;4)-[alpha-L-fucosyl-(1-&gt;3)]-N-acetyl-beta-D-glucosaminyl-(1-&gt;3)-beta-D-galactosyl-(1-&gt;4)-beta-D-glucosyl-(1&lt;-&gt;1')-ceramide + GDP + H(+)</text>
        <dbReference type="Rhea" id="RHEA:48388"/>
        <dbReference type="ChEBI" id="CHEBI:15378"/>
        <dbReference type="ChEBI" id="CHEBI:57273"/>
        <dbReference type="ChEBI" id="CHEBI:58189"/>
        <dbReference type="ChEBI" id="CHEBI:90383"/>
        <dbReference type="ChEBI" id="CHEBI:90384"/>
    </reaction>
    <physiologicalReaction direction="left-to-right" evidence="18">
        <dbReference type="Rhea" id="RHEA:48389"/>
    </physiologicalReaction>
</comment>
<dbReference type="EC" id="2.4.1.-" evidence="24"/>
<keyword evidence="6 24" id="KW-0808">Transferase</keyword>
<dbReference type="InterPro" id="IPR055270">
    <property type="entry name" value="Glyco_tran_10_C"/>
</dbReference>
<evidence type="ECO:0000256" key="24">
    <source>
        <dbReference type="RuleBase" id="RU003832"/>
    </source>
</evidence>
<keyword evidence="12" id="KW-0472">Membrane</keyword>
<keyword evidence="7 24" id="KW-0812">Transmembrane</keyword>
<comment type="caution">
    <text evidence="27">The sequence shown here is derived from an EMBL/GenBank/DDBJ whole genome shotgun (WGS) entry which is preliminary data.</text>
</comment>
<dbReference type="FunFam" id="3.40.50.11660:FF:000001">
    <property type="entry name" value="alpha-(1,3)-fucosyltransferase 9"/>
    <property type="match status" value="1"/>
</dbReference>
<evidence type="ECO:0000256" key="6">
    <source>
        <dbReference type="ARBA" id="ARBA00022679"/>
    </source>
</evidence>
<comment type="subcellular location">
    <subcellularLocation>
        <location evidence="24">Golgi apparatus</location>
        <location evidence="24">Golgi stack membrane</location>
        <topology evidence="24">Single-pass type II membrane protein</topology>
    </subcellularLocation>
    <subcellularLocation>
        <location evidence="21">Golgi apparatus</location>
        <location evidence="21">trans-Golgi network membrane</location>
        <topology evidence="21">Single-pass type II membrane protein</topology>
    </subcellularLocation>
</comment>
<evidence type="ECO:0000256" key="7">
    <source>
        <dbReference type="ARBA" id="ARBA00022692"/>
    </source>
</evidence>
<comment type="catalytic activity">
    <reaction evidence="22">
        <text>beta-D-Gal-(1-&gt;4)-beta-D-GlcNAc-(1-&gt;3)-beta-D-Gal-(1-&gt;4)-D-Glc + GDP-beta-L-fucose = beta-D-Gal-(1-&gt;4)-[alpha-L-Fuc-(1-&gt;3)]-beta-D-GlcNAc-(1-&gt;3)-beta-D-Gal-(1-&gt;4)-D-Glc + GDP + H(+)</text>
        <dbReference type="Rhea" id="RHEA:77187"/>
        <dbReference type="ChEBI" id="CHEBI:15378"/>
        <dbReference type="ChEBI" id="CHEBI:57273"/>
        <dbReference type="ChEBI" id="CHEBI:58189"/>
        <dbReference type="ChEBI" id="CHEBI:60239"/>
        <dbReference type="ChEBI" id="CHEBI:61352"/>
    </reaction>
    <physiologicalReaction direction="left-to-right" evidence="22">
        <dbReference type="Rhea" id="RHEA:77188"/>
    </physiologicalReaction>
</comment>
<comment type="catalytic activity">
    <reaction evidence="17">
        <text>an alpha-Neu5Ac-(2-&gt;3)-beta-D-Gal-(1-&gt;4)-beta-D-GlcNAc-(1-&gt;3)-beta-D-Gal-(1-&gt;4)-beta-D-GlcNAc derivative + GDP-beta-L-fucose = an alpha-Neu5Ac-(2-&gt;3)-beta-D-Gal-(1-&gt;4)-beta-D-GlcNAc-(1-&gt;3)-beta-D-Gal-(1-&gt;4)-[alpha-L-Fuc-(1-&gt;3)]-beta-D-GlcNAc derivative + GDP + H(+)</text>
        <dbReference type="Rhea" id="RHEA:68044"/>
        <dbReference type="ChEBI" id="CHEBI:15378"/>
        <dbReference type="ChEBI" id="CHEBI:57273"/>
        <dbReference type="ChEBI" id="CHEBI:58189"/>
        <dbReference type="ChEBI" id="CHEBI:145343"/>
        <dbReference type="ChEBI" id="CHEBI:176900"/>
    </reaction>
    <physiologicalReaction direction="left-to-right" evidence="17">
        <dbReference type="Rhea" id="RHEA:68045"/>
    </physiologicalReaction>
</comment>
<comment type="pathway">
    <text evidence="2">Glycolipid biosynthesis.</text>
</comment>
<evidence type="ECO:0000256" key="9">
    <source>
        <dbReference type="ARBA" id="ARBA00022989"/>
    </source>
</evidence>
<keyword evidence="13" id="KW-1015">Disulfide bond</keyword>
<evidence type="ECO:0000313" key="28">
    <source>
        <dbReference type="Proteomes" id="UP001153269"/>
    </source>
</evidence>
<keyword evidence="5 24" id="KW-0328">Glycosyltransferase</keyword>
<keyword evidence="8" id="KW-0735">Signal-anchor</keyword>
<comment type="catalytic activity">
    <reaction evidence="23">
        <text>an alpha-L-Fuc-(1-&gt;2)-beta-D-Gal-(1-&gt;4)-beta-D-GlcNAc derivative + GDP-beta-L-fucose = an alpha-L-Fuc-(1-&gt;2)-beta-D-Gal-(1-&gt;4)-[alpha-L-Fuc-(1-&gt;3)]-beta-D-GlcNAc derivative + GDP + H(+)</text>
        <dbReference type="Rhea" id="RHEA:77191"/>
        <dbReference type="ChEBI" id="CHEBI:15378"/>
        <dbReference type="ChEBI" id="CHEBI:57273"/>
        <dbReference type="ChEBI" id="CHEBI:58189"/>
        <dbReference type="ChEBI" id="CHEBI:133510"/>
        <dbReference type="ChEBI" id="CHEBI:195560"/>
    </reaction>
    <physiologicalReaction direction="left-to-right" evidence="23">
        <dbReference type="Rhea" id="RHEA:77192"/>
    </physiologicalReaction>
</comment>
<proteinExistence type="inferred from homology"/>
<protein>
    <recommendedName>
        <fullName evidence="24">Fucosyltransferase</fullName>
        <ecNumber evidence="24">2.4.1.-</ecNumber>
    </recommendedName>
</protein>
<evidence type="ECO:0000256" key="10">
    <source>
        <dbReference type="ARBA" id="ARBA00023034"/>
    </source>
</evidence>
<evidence type="ECO:0000259" key="26">
    <source>
        <dbReference type="Pfam" id="PF17039"/>
    </source>
</evidence>
<evidence type="ECO:0000256" key="16">
    <source>
        <dbReference type="ARBA" id="ARBA00036053"/>
    </source>
</evidence>
<keyword evidence="10 24" id="KW-0333">Golgi apparatus</keyword>
<evidence type="ECO:0000256" key="17">
    <source>
        <dbReference type="ARBA" id="ARBA00036234"/>
    </source>
</evidence>
<evidence type="ECO:0000256" key="19">
    <source>
        <dbReference type="ARBA" id="ARBA00036481"/>
    </source>
</evidence>
<dbReference type="Proteomes" id="UP001153269">
    <property type="component" value="Unassembled WGS sequence"/>
</dbReference>
<keyword evidence="28" id="KW-1185">Reference proteome</keyword>
<name>A0A9N7U1R8_PLEPL</name>
<comment type="catalytic activity">
    <reaction evidence="19">
        <text>an N-acetyl-alpha-neuraminyl-(2-&gt;3)-beta-D-galactosyl-(1-&gt;4)-N-acetyl-beta-D-glucosaminyl derivative + GDP-beta-L-fucose = an alpha-Neu5Ac-(2-&gt;3)-beta-D-Gal-(1-&gt;4)-[alpha-L-Fuc-(1-&gt;3)]-beta-D-GlcNAc derivative + GDP + H(+)</text>
        <dbReference type="Rhea" id="RHEA:56076"/>
        <dbReference type="ChEBI" id="CHEBI:15378"/>
        <dbReference type="ChEBI" id="CHEBI:57273"/>
        <dbReference type="ChEBI" id="CHEBI:58189"/>
        <dbReference type="ChEBI" id="CHEBI:136545"/>
        <dbReference type="ChEBI" id="CHEBI:139509"/>
    </reaction>
    <physiologicalReaction direction="left-to-right" evidence="19">
        <dbReference type="Rhea" id="RHEA:56077"/>
    </physiologicalReaction>
</comment>
<dbReference type="Pfam" id="PF17039">
    <property type="entry name" value="Glyco_tran_10_N"/>
    <property type="match status" value="1"/>
</dbReference>
<comment type="catalytic activity">
    <reaction evidence="20">
        <text>a neolactoside nLc4Cer + GDP-beta-L-fucose = a neolactoside III(3)-alpha-Fuc-nLc4Cer + GDP + H(+)</text>
        <dbReference type="Rhea" id="RHEA:48376"/>
        <dbReference type="ChEBI" id="CHEBI:15378"/>
        <dbReference type="ChEBI" id="CHEBI:57273"/>
        <dbReference type="ChEBI" id="CHEBI:58189"/>
        <dbReference type="ChEBI" id="CHEBI:90376"/>
        <dbReference type="ChEBI" id="CHEBI:90379"/>
    </reaction>
    <physiologicalReaction direction="left-to-right" evidence="20">
        <dbReference type="Rhea" id="RHEA:48377"/>
    </physiologicalReaction>
</comment>
<dbReference type="GO" id="GO:0017083">
    <property type="term" value="F:4-galactosyl-N-acetylglucosaminide 3-alpha-L-fucosyltransferase activity"/>
    <property type="evidence" value="ECO:0007669"/>
    <property type="project" value="UniProtKB-EC"/>
</dbReference>
<comment type="catalytic activity">
    <reaction evidence="15">
        <text>a beta-D-galactosyl-(1-&gt;4)-N-acetyl-beta-D-glucosaminyl derivative + GDP-beta-L-fucose = a beta-D-galactosyl-(1-&gt;4)-[alpha-L-fucosyl-(1-&gt;3)]-N-acetyl-beta-D-glucosaminyl derivative + GDP + H(+)</text>
        <dbReference type="Rhea" id="RHEA:14257"/>
        <dbReference type="ChEBI" id="CHEBI:15378"/>
        <dbReference type="ChEBI" id="CHEBI:57273"/>
        <dbReference type="ChEBI" id="CHEBI:58189"/>
        <dbReference type="ChEBI" id="CHEBI:133507"/>
        <dbReference type="ChEBI" id="CHEBI:137941"/>
        <dbReference type="EC" id="2.4.1.152"/>
    </reaction>
    <physiologicalReaction direction="left-to-right" evidence="15">
        <dbReference type="Rhea" id="RHEA:14258"/>
    </physiologicalReaction>
</comment>
<dbReference type="InterPro" id="IPR001503">
    <property type="entry name" value="Glyco_trans_10"/>
</dbReference>
<gene>
    <name evidence="27" type="ORF">PLEPLA_LOCUS11197</name>
</gene>
<keyword evidence="11" id="KW-0443">Lipid metabolism</keyword>
<evidence type="ECO:0000256" key="23">
    <source>
        <dbReference type="ARBA" id="ARBA00043838"/>
    </source>
</evidence>
<dbReference type="Pfam" id="PF00852">
    <property type="entry name" value="Glyco_transf_10"/>
    <property type="match status" value="1"/>
</dbReference>
<evidence type="ECO:0000256" key="2">
    <source>
        <dbReference type="ARBA" id="ARBA00004934"/>
    </source>
</evidence>
<evidence type="ECO:0000256" key="20">
    <source>
        <dbReference type="ARBA" id="ARBA00036757"/>
    </source>
</evidence>
<dbReference type="Gene3D" id="3.40.50.11660">
    <property type="entry name" value="Glycosyl transferase family 10, C-terminal domain"/>
    <property type="match status" value="1"/>
</dbReference>
<dbReference type="SUPFAM" id="SSF53756">
    <property type="entry name" value="UDP-Glycosyltransferase/glycogen phosphorylase"/>
    <property type="match status" value="1"/>
</dbReference>
<dbReference type="InterPro" id="IPR031481">
    <property type="entry name" value="Glyco_tran_10_N"/>
</dbReference>
<evidence type="ECO:0000256" key="21">
    <source>
        <dbReference type="ARBA" id="ARBA00037848"/>
    </source>
</evidence>
<dbReference type="PANTHER" id="PTHR11929">
    <property type="entry name" value="ALPHA- 1,3 -FUCOSYLTRANSFERASE"/>
    <property type="match status" value="1"/>
</dbReference>
<organism evidence="27 28">
    <name type="scientific">Pleuronectes platessa</name>
    <name type="common">European plaice</name>
    <dbReference type="NCBI Taxonomy" id="8262"/>
    <lineage>
        <taxon>Eukaryota</taxon>
        <taxon>Metazoa</taxon>
        <taxon>Chordata</taxon>
        <taxon>Craniata</taxon>
        <taxon>Vertebrata</taxon>
        <taxon>Euteleostomi</taxon>
        <taxon>Actinopterygii</taxon>
        <taxon>Neopterygii</taxon>
        <taxon>Teleostei</taxon>
        <taxon>Neoteleostei</taxon>
        <taxon>Acanthomorphata</taxon>
        <taxon>Carangaria</taxon>
        <taxon>Pleuronectiformes</taxon>
        <taxon>Pleuronectoidei</taxon>
        <taxon>Pleuronectidae</taxon>
        <taxon>Pleuronectes</taxon>
    </lineage>
</organism>
<keyword evidence="9" id="KW-1133">Transmembrane helix</keyword>
<evidence type="ECO:0000256" key="3">
    <source>
        <dbReference type="ARBA" id="ARBA00008919"/>
    </source>
</evidence>
<accession>A0A9N7U1R8</accession>
<dbReference type="GO" id="GO:0006629">
    <property type="term" value="P:lipid metabolic process"/>
    <property type="evidence" value="ECO:0007669"/>
    <property type="project" value="UniProtKB-KW"/>
</dbReference>
<reference evidence="27" key="1">
    <citation type="submission" date="2020-03" db="EMBL/GenBank/DDBJ databases">
        <authorList>
            <person name="Weist P."/>
        </authorList>
    </citation>
    <scope>NUCLEOTIDE SEQUENCE</scope>
</reference>
<sequence length="225" mass="26515">MESPANSARIPELNDLFNVTCSYRLDSDVPVPYGYLVPVTSEDESFKVPEKQLLVCWVVSNWNSRHRRVQFYNELKRHVHVSVFGDAFGRRLSDGELKRTMSSCKFYLSFENSEHTDYIAEKLFGPMMLGTVPVVLGPPRKNYEDHVPADAFIHVDDFSSVKLLAERLRQLDHEDHEYRSFFNWTRRFRVHRSGFGPEHVCKTCRYLQTHRGQHVCPRLNKWFWC</sequence>
<comment type="pathway">
    <text evidence="1">Protein modification; protein glycosylation.</text>
</comment>
<comment type="catalytic activity">
    <reaction evidence="16">
        <text>alpha-D-galactosyl-(1-&gt;3)-beta-D-galactosyl-(1-&gt;4)-N-acetyl-beta-D-glucosaminyl-(1-&gt;3)-beta-D-galactosyl-(1-&gt;4)-beta-D-glucosyl-(1&lt;-&gt;1')-ceramide + GDP-beta-L-fucose = a neolactoside IV(3)-alpha-Gal,III(3)-alpha-Fuc-nLc4Cer + GDP + H(+)</text>
        <dbReference type="Rhea" id="RHEA:48380"/>
        <dbReference type="ChEBI" id="CHEBI:15378"/>
        <dbReference type="ChEBI" id="CHEBI:57273"/>
        <dbReference type="ChEBI" id="CHEBI:58189"/>
        <dbReference type="ChEBI" id="CHEBI:90380"/>
        <dbReference type="ChEBI" id="CHEBI:90381"/>
    </reaction>
    <physiologicalReaction direction="left-to-right" evidence="16">
        <dbReference type="Rhea" id="RHEA:48381"/>
    </physiologicalReaction>
</comment>
<feature type="domain" description="Fucosyltransferase N-terminal" evidence="26">
    <location>
        <begin position="1"/>
        <end position="34"/>
    </location>
</feature>
<comment type="subunit">
    <text evidence="4">Homodimer.</text>
</comment>
<evidence type="ECO:0000259" key="25">
    <source>
        <dbReference type="Pfam" id="PF00852"/>
    </source>
</evidence>
<evidence type="ECO:0000256" key="13">
    <source>
        <dbReference type="ARBA" id="ARBA00023157"/>
    </source>
</evidence>
<evidence type="ECO:0000256" key="14">
    <source>
        <dbReference type="ARBA" id="ARBA00023180"/>
    </source>
</evidence>
<evidence type="ECO:0000256" key="8">
    <source>
        <dbReference type="ARBA" id="ARBA00022968"/>
    </source>
</evidence>
<evidence type="ECO:0000256" key="15">
    <source>
        <dbReference type="ARBA" id="ARBA00029329"/>
    </source>
</evidence>
<evidence type="ECO:0000256" key="11">
    <source>
        <dbReference type="ARBA" id="ARBA00023098"/>
    </source>
</evidence>
<evidence type="ECO:0000256" key="22">
    <source>
        <dbReference type="ARBA" id="ARBA00043828"/>
    </source>
</evidence>
<evidence type="ECO:0000256" key="5">
    <source>
        <dbReference type="ARBA" id="ARBA00022676"/>
    </source>
</evidence>
<evidence type="ECO:0000256" key="12">
    <source>
        <dbReference type="ARBA" id="ARBA00023136"/>
    </source>
</evidence>
<comment type="similarity">
    <text evidence="3 24">Belongs to the glycosyltransferase 10 family.</text>
</comment>
<feature type="domain" description="Fucosyltransferase C-terminal" evidence="25">
    <location>
        <begin position="49"/>
        <end position="222"/>
    </location>
</feature>
<evidence type="ECO:0000313" key="27">
    <source>
        <dbReference type="EMBL" id="CAB1423279.1"/>
    </source>
</evidence>
<keyword evidence="14" id="KW-0325">Glycoprotein</keyword>
<evidence type="ECO:0000256" key="4">
    <source>
        <dbReference type="ARBA" id="ARBA00011738"/>
    </source>
</evidence>
<evidence type="ECO:0000256" key="1">
    <source>
        <dbReference type="ARBA" id="ARBA00004922"/>
    </source>
</evidence>
<dbReference type="InterPro" id="IPR038577">
    <property type="entry name" value="GT10-like_C_sf"/>
</dbReference>
<dbReference type="AlphaFoldDB" id="A0A9N7U1R8"/>
<evidence type="ECO:0000256" key="18">
    <source>
        <dbReference type="ARBA" id="ARBA00036295"/>
    </source>
</evidence>
<dbReference type="PANTHER" id="PTHR11929:SF10">
    <property type="entry name" value="4-GALACTOSYL-N-ACETYLGLUCOSAMINIDE 3-ALPHA-L-FUCOSYLTRANSFERASE 9"/>
    <property type="match status" value="1"/>
</dbReference>
<dbReference type="EMBL" id="CADEAL010000645">
    <property type="protein sequence ID" value="CAB1423279.1"/>
    <property type="molecule type" value="Genomic_DNA"/>
</dbReference>
<dbReference type="GO" id="GO:0032580">
    <property type="term" value="C:Golgi cisterna membrane"/>
    <property type="evidence" value="ECO:0007669"/>
    <property type="project" value="UniProtKB-SubCell"/>
</dbReference>